<dbReference type="AlphaFoldDB" id="A0AAV3UW55"/>
<reference evidence="2 3" key="1">
    <citation type="journal article" date="2017" name="Antonie Van Leeuwenhoek">
        <title>Rhizobium rhizosphaerae sp. nov., a novel species isolated from rice rhizosphere.</title>
        <authorList>
            <person name="Zhao J.J."/>
            <person name="Zhang J."/>
            <person name="Zhang R.J."/>
            <person name="Zhang C.W."/>
            <person name="Yin H.Q."/>
            <person name="Zhang X.X."/>
        </authorList>
    </citation>
    <scope>NUCLEOTIDE SEQUENCE [LARGE SCALE GENOMIC DNA]</scope>
    <source>
        <strain evidence="2 3">S18K6</strain>
    </source>
</reference>
<sequence length="55" mass="6246">MRPLHQVLERPVSGPAQKWKKQKNTHPLPRVNTTAARLYQSALISGMVLMLRLAL</sequence>
<proteinExistence type="predicted"/>
<feature type="region of interest" description="Disordered" evidence="1">
    <location>
        <begin position="1"/>
        <end position="27"/>
    </location>
</feature>
<dbReference type="Proteomes" id="UP000006320">
    <property type="component" value="Unassembled WGS sequence"/>
</dbReference>
<evidence type="ECO:0000256" key="1">
    <source>
        <dbReference type="SAM" id="MobiDB-lite"/>
    </source>
</evidence>
<organism evidence="2 3">
    <name type="scientific">Paraglaciecola chathamensis S18K6</name>
    <dbReference type="NCBI Taxonomy" id="1127672"/>
    <lineage>
        <taxon>Bacteria</taxon>
        <taxon>Pseudomonadati</taxon>
        <taxon>Pseudomonadota</taxon>
        <taxon>Gammaproteobacteria</taxon>
        <taxon>Alteromonadales</taxon>
        <taxon>Alteromonadaceae</taxon>
        <taxon>Paraglaciecola</taxon>
    </lineage>
</organism>
<evidence type="ECO:0000313" key="3">
    <source>
        <dbReference type="Proteomes" id="UP000006320"/>
    </source>
</evidence>
<gene>
    <name evidence="2" type="ORF">GCHA_1368</name>
</gene>
<evidence type="ECO:0000313" key="2">
    <source>
        <dbReference type="EMBL" id="GAC09327.1"/>
    </source>
</evidence>
<dbReference type="EMBL" id="BAEM01000022">
    <property type="protein sequence ID" value="GAC09327.1"/>
    <property type="molecule type" value="Genomic_DNA"/>
</dbReference>
<accession>A0AAV3UW55</accession>
<comment type="caution">
    <text evidence="2">The sequence shown here is derived from an EMBL/GenBank/DDBJ whole genome shotgun (WGS) entry which is preliminary data.</text>
</comment>
<name>A0AAV3UW55_9ALTE</name>
<protein>
    <submittedName>
        <fullName evidence="2">Uncharacterized protein</fullName>
    </submittedName>
</protein>